<evidence type="ECO:0000313" key="1">
    <source>
        <dbReference type="EMBL" id="POF89748.1"/>
    </source>
</evidence>
<reference evidence="1 2" key="1">
    <citation type="submission" date="2016-08" db="EMBL/GenBank/DDBJ databases">
        <authorList>
            <person name="Seilhamer J.J."/>
        </authorList>
    </citation>
    <scope>NUCLEOTIDE SEQUENCE [LARGE SCALE GENOMIC DNA]</scope>
    <source>
        <strain evidence="1 2">KT-27</strain>
    </source>
</reference>
<dbReference type="EMBL" id="MIND01000018">
    <property type="protein sequence ID" value="POF89748.1"/>
    <property type="molecule type" value="Genomic_DNA"/>
</dbReference>
<reference evidence="1 2" key="2">
    <citation type="submission" date="2018-03" db="EMBL/GenBank/DDBJ databases">
        <title>Draft genome of Pseudomonas putida strain KT-27.</title>
        <authorList>
            <person name="Yoshizawa S."/>
            <person name="Khan N.H."/>
            <person name="Nishimura M."/>
            <person name="Chiura H.X."/>
            <person name="Ogura Y."/>
            <person name="Hayashi T."/>
            <person name="Kogure K."/>
        </authorList>
    </citation>
    <scope>NUCLEOTIDE SEQUENCE [LARGE SCALE GENOMIC DNA]</scope>
    <source>
        <strain evidence="1 2">KT-27</strain>
    </source>
</reference>
<protein>
    <submittedName>
        <fullName evidence="1">Uncharacterized protein</fullName>
    </submittedName>
</protein>
<sequence>MTSKLCRTEFLQQVVIHLPQYRLQTLWQRLPPNRLNRARQRGQRTVVRFGDGTQAGDFERRRLGIDSQDLGIGHLDCMSLHRLGPLPRAGLARQQHAEALMRVMPVRAGVAGQAFE</sequence>
<comment type="caution">
    <text evidence="1">The sequence shown here is derived from an EMBL/GenBank/DDBJ whole genome shotgun (WGS) entry which is preliminary data.</text>
</comment>
<accession>A0A2S3WGI0</accession>
<dbReference type="Proteomes" id="UP000237194">
    <property type="component" value="Unassembled WGS sequence"/>
</dbReference>
<organism evidence="1 2">
    <name type="scientific">Pseudomonas putida</name>
    <name type="common">Arthrobacter siderocapsulatus</name>
    <dbReference type="NCBI Taxonomy" id="303"/>
    <lineage>
        <taxon>Bacteria</taxon>
        <taxon>Pseudomonadati</taxon>
        <taxon>Pseudomonadota</taxon>
        <taxon>Gammaproteobacteria</taxon>
        <taxon>Pseudomonadales</taxon>
        <taxon>Pseudomonadaceae</taxon>
        <taxon>Pseudomonas</taxon>
    </lineage>
</organism>
<proteinExistence type="predicted"/>
<name>A0A2S3WGI0_PSEPU</name>
<evidence type="ECO:0000313" key="2">
    <source>
        <dbReference type="Proteomes" id="UP000237194"/>
    </source>
</evidence>
<dbReference type="AlphaFoldDB" id="A0A2S3WGI0"/>
<gene>
    <name evidence="1" type="ORF">BGP80_17965</name>
</gene>